<evidence type="ECO:0000313" key="3">
    <source>
        <dbReference type="Proteomes" id="UP000000225"/>
    </source>
</evidence>
<dbReference type="EMBL" id="CP000644">
    <property type="protein sequence ID" value="ABO91001.1"/>
    <property type="molecule type" value="Genomic_DNA"/>
</dbReference>
<sequence length="66" mass="7131">MRSPDPLFYFPPQTSHLVNRHPGNSLAQIECGSQTRVREINLAQPHSAAQQQDSAPSAGSGSVTRC</sequence>
<organism evidence="2 3">
    <name type="scientific">Aeromonas salmonicida (strain A449)</name>
    <dbReference type="NCBI Taxonomy" id="382245"/>
    <lineage>
        <taxon>Bacteria</taxon>
        <taxon>Pseudomonadati</taxon>
        <taxon>Pseudomonadota</taxon>
        <taxon>Gammaproteobacteria</taxon>
        <taxon>Aeromonadales</taxon>
        <taxon>Aeromonadaceae</taxon>
        <taxon>Aeromonas</taxon>
    </lineage>
</organism>
<name>A4SQ29_AERS4</name>
<feature type="region of interest" description="Disordered" evidence="1">
    <location>
        <begin position="43"/>
        <end position="66"/>
    </location>
</feature>
<dbReference type="KEGG" id="asa:ASA_3000"/>
<accession>A4SQ29</accession>
<reference evidence="3" key="1">
    <citation type="journal article" date="2008" name="BMC Genomics">
        <title>The genome of Aeromonas salmonicida subsp. salmonicida A449: insights into the evolution of a fish pathogen.</title>
        <authorList>
            <person name="Reith M.E."/>
            <person name="Singh R.K."/>
            <person name="Curtis B."/>
            <person name="Boyd J.M."/>
            <person name="Bouevitch A."/>
            <person name="Kimball J."/>
            <person name="Munholland J."/>
            <person name="Murphy C."/>
            <person name="Sarty D."/>
            <person name="Williams J."/>
            <person name="Nash J.H."/>
            <person name="Johnson S.C."/>
            <person name="Brown L.L."/>
        </authorList>
    </citation>
    <scope>NUCLEOTIDE SEQUENCE [LARGE SCALE GENOMIC DNA]</scope>
    <source>
        <strain evidence="3">A449</strain>
    </source>
</reference>
<dbReference type="Proteomes" id="UP000000225">
    <property type="component" value="Chromosome"/>
</dbReference>
<gene>
    <name evidence="2" type="ordered locus">ASA_3000</name>
</gene>
<evidence type="ECO:0000313" key="2">
    <source>
        <dbReference type="EMBL" id="ABO91001.1"/>
    </source>
</evidence>
<protein>
    <submittedName>
        <fullName evidence="2">Uncharacterized protein</fullName>
    </submittedName>
</protein>
<proteinExistence type="predicted"/>
<dbReference type="AlphaFoldDB" id="A4SQ29"/>
<dbReference type="HOGENOM" id="CLU_2821497_0_0_6"/>
<evidence type="ECO:0000256" key="1">
    <source>
        <dbReference type="SAM" id="MobiDB-lite"/>
    </source>
</evidence>